<accession>A0ABN7JHJ7</accession>
<dbReference type="Proteomes" id="UP000606921">
    <property type="component" value="Unassembled WGS sequence"/>
</dbReference>
<dbReference type="EMBL" id="CABFWF030000010">
    <property type="protein sequence ID" value="CAD7031720.1"/>
    <property type="molecule type" value="Genomic_DNA"/>
</dbReference>
<keyword evidence="2" id="KW-1185">Reference proteome</keyword>
<evidence type="ECO:0000313" key="2">
    <source>
        <dbReference type="Proteomes" id="UP000606921"/>
    </source>
</evidence>
<gene>
    <name evidence="1" type="ORF">REJC140_02956</name>
</gene>
<sequence length="53" mass="5983">MAYRRRNGSDTWHWCSNCSNWPTTNYDERPTKPAGGDLCNECKGKDAAGTCKK</sequence>
<proteinExistence type="predicted"/>
<name>A0ABN7JHJ7_9HYPH</name>
<evidence type="ECO:0000313" key="1">
    <source>
        <dbReference type="EMBL" id="CAD7031720.1"/>
    </source>
</evidence>
<reference evidence="1 2" key="1">
    <citation type="submission" date="2020-11" db="EMBL/GenBank/DDBJ databases">
        <authorList>
            <person name="Lassalle F."/>
        </authorList>
    </citation>
    <scope>NUCLEOTIDE SEQUENCE [LARGE SCALE GENOMIC DNA]</scope>
    <source>
        <strain evidence="1 2">JC140</strain>
    </source>
</reference>
<organism evidence="1 2">
    <name type="scientific">Pseudorhizobium endolithicum</name>
    <dbReference type="NCBI Taxonomy" id="1191678"/>
    <lineage>
        <taxon>Bacteria</taxon>
        <taxon>Pseudomonadati</taxon>
        <taxon>Pseudomonadota</taxon>
        <taxon>Alphaproteobacteria</taxon>
        <taxon>Hyphomicrobiales</taxon>
        <taxon>Rhizobiaceae</taxon>
        <taxon>Rhizobium/Agrobacterium group</taxon>
        <taxon>Pseudorhizobium</taxon>
    </lineage>
</organism>
<comment type="caution">
    <text evidence="1">The sequence shown here is derived from an EMBL/GenBank/DDBJ whole genome shotgun (WGS) entry which is preliminary data.</text>
</comment>
<evidence type="ECO:0008006" key="3">
    <source>
        <dbReference type="Google" id="ProtNLM"/>
    </source>
</evidence>
<protein>
    <recommendedName>
        <fullName evidence="3">GATA-type domain-containing protein</fullName>
    </recommendedName>
</protein>